<organism evidence="1 2">
    <name type="scientific">Calycina marina</name>
    <dbReference type="NCBI Taxonomy" id="1763456"/>
    <lineage>
        <taxon>Eukaryota</taxon>
        <taxon>Fungi</taxon>
        <taxon>Dikarya</taxon>
        <taxon>Ascomycota</taxon>
        <taxon>Pezizomycotina</taxon>
        <taxon>Leotiomycetes</taxon>
        <taxon>Helotiales</taxon>
        <taxon>Pezizellaceae</taxon>
        <taxon>Calycina</taxon>
    </lineage>
</organism>
<keyword evidence="2" id="KW-1185">Reference proteome</keyword>
<sequence length="150" mass="17701">MFSYNPVHQVVVCHICKSCIISGCLSQKRHLRAEPHRPSGEELKTTVQLLSSYSLRTVEELREHKPQIEDQCQAIEHLACYDEFYCLQPECQYSTRHFREMRKHMPSVHQIKAAIHEKTALWKEVKLQTYFTGHGRIDYFVVIDNKEKEV</sequence>
<name>A0A9P7YTW0_9HELO</name>
<dbReference type="InterPro" id="IPR022698">
    <property type="entry name" value="OrsD"/>
</dbReference>
<evidence type="ECO:0008006" key="3">
    <source>
        <dbReference type="Google" id="ProtNLM"/>
    </source>
</evidence>
<dbReference type="Proteomes" id="UP000887226">
    <property type="component" value="Unassembled WGS sequence"/>
</dbReference>
<evidence type="ECO:0000313" key="2">
    <source>
        <dbReference type="Proteomes" id="UP000887226"/>
    </source>
</evidence>
<dbReference type="Pfam" id="PF12013">
    <property type="entry name" value="OrsD"/>
    <property type="match status" value="1"/>
</dbReference>
<dbReference type="EMBL" id="MU254740">
    <property type="protein sequence ID" value="KAG9239903.1"/>
    <property type="molecule type" value="Genomic_DNA"/>
</dbReference>
<dbReference type="OrthoDB" id="5091156at2759"/>
<accession>A0A9P7YTW0</accession>
<gene>
    <name evidence="1" type="ORF">BJ878DRAFT_529737</name>
</gene>
<comment type="caution">
    <text evidence="1">The sequence shown here is derived from an EMBL/GenBank/DDBJ whole genome shotgun (WGS) entry which is preliminary data.</text>
</comment>
<protein>
    <recommendedName>
        <fullName evidence="3">C2H2-type domain-containing protein</fullName>
    </recommendedName>
</protein>
<dbReference type="AlphaFoldDB" id="A0A9P7YTW0"/>
<reference evidence="1" key="1">
    <citation type="journal article" date="2021" name="IMA Fungus">
        <title>Genomic characterization of three marine fungi, including Emericellopsis atlantica sp. nov. with signatures of a generalist lifestyle and marine biomass degradation.</title>
        <authorList>
            <person name="Hagestad O.C."/>
            <person name="Hou L."/>
            <person name="Andersen J.H."/>
            <person name="Hansen E.H."/>
            <person name="Altermark B."/>
            <person name="Li C."/>
            <person name="Kuhnert E."/>
            <person name="Cox R.J."/>
            <person name="Crous P.W."/>
            <person name="Spatafora J.W."/>
            <person name="Lail K."/>
            <person name="Amirebrahimi M."/>
            <person name="Lipzen A."/>
            <person name="Pangilinan J."/>
            <person name="Andreopoulos W."/>
            <person name="Hayes R.D."/>
            <person name="Ng V."/>
            <person name="Grigoriev I.V."/>
            <person name="Jackson S.A."/>
            <person name="Sutton T.D.S."/>
            <person name="Dobson A.D.W."/>
            <person name="Rama T."/>
        </authorList>
    </citation>
    <scope>NUCLEOTIDE SEQUENCE</scope>
    <source>
        <strain evidence="1">TRa3180A</strain>
    </source>
</reference>
<evidence type="ECO:0000313" key="1">
    <source>
        <dbReference type="EMBL" id="KAG9239903.1"/>
    </source>
</evidence>
<proteinExistence type="predicted"/>